<accession>A0A2A5CGC0</accession>
<name>A0A2A5CGC0_9GAMM</name>
<comment type="function">
    <text evidence="4">Nucleoside triphosphate pyrophosphatase that hydrolyzes dTTP and UTP. May have a dual role in cell division arrest and in preventing the incorporation of modified nucleotides into cellular nucleic acids.</text>
</comment>
<dbReference type="GO" id="GO:0009117">
    <property type="term" value="P:nucleotide metabolic process"/>
    <property type="evidence" value="ECO:0007669"/>
    <property type="project" value="UniProtKB-KW"/>
</dbReference>
<dbReference type="HAMAP" id="MF_00528">
    <property type="entry name" value="Maf"/>
    <property type="match status" value="1"/>
</dbReference>
<feature type="site" description="Important for substrate specificity" evidence="4">
    <location>
        <position position="12"/>
    </location>
</feature>
<comment type="cofactor">
    <cofactor evidence="1 4">
        <name>a divalent metal cation</name>
        <dbReference type="ChEBI" id="CHEBI:60240"/>
    </cofactor>
</comment>
<evidence type="ECO:0000256" key="1">
    <source>
        <dbReference type="ARBA" id="ARBA00001968"/>
    </source>
</evidence>
<dbReference type="NCBIfam" id="TIGR00172">
    <property type="entry name" value="maf"/>
    <property type="match status" value="1"/>
</dbReference>
<dbReference type="EMBL" id="NVWI01000002">
    <property type="protein sequence ID" value="PCJ42578.1"/>
    <property type="molecule type" value="Genomic_DNA"/>
</dbReference>
<gene>
    <name evidence="5" type="ORF">COA71_03440</name>
</gene>
<dbReference type="InterPro" id="IPR029001">
    <property type="entry name" value="ITPase-like_fam"/>
</dbReference>
<comment type="catalytic activity">
    <reaction evidence="4">
        <text>dTTP + H2O = dTMP + diphosphate + H(+)</text>
        <dbReference type="Rhea" id="RHEA:28534"/>
        <dbReference type="ChEBI" id="CHEBI:15377"/>
        <dbReference type="ChEBI" id="CHEBI:15378"/>
        <dbReference type="ChEBI" id="CHEBI:33019"/>
        <dbReference type="ChEBI" id="CHEBI:37568"/>
        <dbReference type="ChEBI" id="CHEBI:63528"/>
        <dbReference type="EC" id="3.6.1.9"/>
    </reaction>
</comment>
<dbReference type="PANTHER" id="PTHR43213">
    <property type="entry name" value="BIFUNCTIONAL DTTP/UTP PYROPHOSPHATASE/METHYLTRANSFERASE PROTEIN-RELATED"/>
    <property type="match status" value="1"/>
</dbReference>
<dbReference type="PANTHER" id="PTHR43213:SF5">
    <property type="entry name" value="BIFUNCTIONAL DTTP_UTP PYROPHOSPHATASE_METHYLTRANSFERASE PROTEIN-RELATED"/>
    <property type="match status" value="1"/>
</dbReference>
<dbReference type="Pfam" id="PF02545">
    <property type="entry name" value="Maf"/>
    <property type="match status" value="1"/>
</dbReference>
<dbReference type="GO" id="GO:0005737">
    <property type="term" value="C:cytoplasm"/>
    <property type="evidence" value="ECO:0007669"/>
    <property type="project" value="UniProtKB-SubCell"/>
</dbReference>
<sequence length="204" mass="21967">MMELILASASPRRRALLKDLGFTCTVLPQDIDESPLPAEKPALLVKRLALAKAKAAFVTLDASDHRLVLGSDTIVVCDDEILGKPKHKADGLAMLKFLSGRTHQVLTAVTLLSHTKQVETMSVTNVSFATLSEAEIEAYWESGEPLDKAGAYAVQGLGAMFVSDIQGSYSGVVGLPIFETVNLLKSCGVDIKALFRKSVQNQRP</sequence>
<dbReference type="CDD" id="cd00555">
    <property type="entry name" value="Maf"/>
    <property type="match status" value="1"/>
</dbReference>
<feature type="site" description="Important for substrate specificity" evidence="4">
    <location>
        <position position="73"/>
    </location>
</feature>
<keyword evidence="3 4" id="KW-0546">Nucleotide metabolism</keyword>
<comment type="subcellular location">
    <subcellularLocation>
        <location evidence="4">Cytoplasm</location>
    </subcellularLocation>
</comment>
<dbReference type="Gene3D" id="3.90.950.10">
    <property type="match status" value="1"/>
</dbReference>
<feature type="site" description="Important for substrate specificity" evidence="4">
    <location>
        <position position="155"/>
    </location>
</feature>
<organism evidence="5 6">
    <name type="scientific">SAR86 cluster bacterium</name>
    <dbReference type="NCBI Taxonomy" id="2030880"/>
    <lineage>
        <taxon>Bacteria</taxon>
        <taxon>Pseudomonadati</taxon>
        <taxon>Pseudomonadota</taxon>
        <taxon>Gammaproteobacteria</taxon>
        <taxon>SAR86 cluster</taxon>
    </lineage>
</organism>
<dbReference type="GO" id="GO:0036218">
    <property type="term" value="F:dTTP diphosphatase activity"/>
    <property type="evidence" value="ECO:0007669"/>
    <property type="project" value="RHEA"/>
</dbReference>
<dbReference type="SUPFAM" id="SSF52972">
    <property type="entry name" value="ITPase-like"/>
    <property type="match status" value="1"/>
</dbReference>
<comment type="caution">
    <text evidence="4">Lacks conserved residue(s) required for the propagation of feature annotation.</text>
</comment>
<dbReference type="GO" id="GO:0036221">
    <property type="term" value="F:UTP diphosphatase activity"/>
    <property type="evidence" value="ECO:0007669"/>
    <property type="project" value="RHEA"/>
</dbReference>
<keyword evidence="4" id="KW-0963">Cytoplasm</keyword>
<evidence type="ECO:0000256" key="2">
    <source>
        <dbReference type="ARBA" id="ARBA00022801"/>
    </source>
</evidence>
<dbReference type="EC" id="3.6.1.9" evidence="4"/>
<comment type="catalytic activity">
    <reaction evidence="4">
        <text>UTP + H2O = UMP + diphosphate + H(+)</text>
        <dbReference type="Rhea" id="RHEA:29395"/>
        <dbReference type="ChEBI" id="CHEBI:15377"/>
        <dbReference type="ChEBI" id="CHEBI:15378"/>
        <dbReference type="ChEBI" id="CHEBI:33019"/>
        <dbReference type="ChEBI" id="CHEBI:46398"/>
        <dbReference type="ChEBI" id="CHEBI:57865"/>
        <dbReference type="EC" id="3.6.1.9"/>
    </reaction>
</comment>
<dbReference type="AlphaFoldDB" id="A0A2A5CGC0"/>
<feature type="active site" description="Proton acceptor" evidence="4">
    <location>
        <position position="72"/>
    </location>
</feature>
<reference evidence="6" key="1">
    <citation type="submission" date="2017-08" db="EMBL/GenBank/DDBJ databases">
        <title>A dynamic microbial community with high functional redundancy inhabits the cold, oxic subseafloor aquifer.</title>
        <authorList>
            <person name="Tully B.J."/>
            <person name="Wheat C.G."/>
            <person name="Glazer B.T."/>
            <person name="Huber J.A."/>
        </authorList>
    </citation>
    <scope>NUCLEOTIDE SEQUENCE [LARGE SCALE GENOMIC DNA]</scope>
</reference>
<comment type="caution">
    <text evidence="5">The sequence shown here is derived from an EMBL/GenBank/DDBJ whole genome shotgun (WGS) entry which is preliminary data.</text>
</comment>
<evidence type="ECO:0000256" key="3">
    <source>
        <dbReference type="ARBA" id="ARBA00023080"/>
    </source>
</evidence>
<comment type="similarity">
    <text evidence="4">Belongs to the Maf family. YhdE subfamily.</text>
</comment>
<keyword evidence="2 4" id="KW-0378">Hydrolase</keyword>
<dbReference type="PIRSF" id="PIRSF006305">
    <property type="entry name" value="Maf"/>
    <property type="match status" value="1"/>
</dbReference>
<evidence type="ECO:0000313" key="5">
    <source>
        <dbReference type="EMBL" id="PCJ42578.1"/>
    </source>
</evidence>
<dbReference type="Proteomes" id="UP000228987">
    <property type="component" value="Unassembled WGS sequence"/>
</dbReference>
<dbReference type="InterPro" id="IPR003697">
    <property type="entry name" value="Maf-like"/>
</dbReference>
<evidence type="ECO:0000256" key="4">
    <source>
        <dbReference type="HAMAP-Rule" id="MF_00528"/>
    </source>
</evidence>
<evidence type="ECO:0000313" key="6">
    <source>
        <dbReference type="Proteomes" id="UP000228987"/>
    </source>
</evidence>
<proteinExistence type="inferred from homology"/>
<protein>
    <recommendedName>
        <fullName evidence="4">dTTP/UTP pyrophosphatase</fullName>
        <shortName evidence="4">dTTPase/UTPase</shortName>
        <ecNumber evidence="4">3.6.1.9</ecNumber>
    </recommendedName>
    <alternativeName>
        <fullName evidence="4">Nucleoside triphosphate pyrophosphatase</fullName>
    </alternativeName>
    <alternativeName>
        <fullName evidence="4">Nucleotide pyrophosphatase</fullName>
        <shortName evidence="4">Nucleotide PPase</shortName>
    </alternativeName>
</protein>